<evidence type="ECO:0000313" key="1">
    <source>
        <dbReference type="EMBL" id="SEA92605.1"/>
    </source>
</evidence>
<accession>A0A1H4F5H2</accession>
<dbReference type="AlphaFoldDB" id="A0A1H4F5H2"/>
<gene>
    <name evidence="1" type="ORF">SAMN05421743_110138</name>
</gene>
<dbReference type="EMBL" id="FNQR01000010">
    <property type="protein sequence ID" value="SEA92605.1"/>
    <property type="molecule type" value="Genomic_DNA"/>
</dbReference>
<dbReference type="Proteomes" id="UP000198584">
    <property type="component" value="Unassembled WGS sequence"/>
</dbReference>
<dbReference type="SUPFAM" id="SSF89155">
    <property type="entry name" value="TorD-like"/>
    <property type="match status" value="1"/>
</dbReference>
<proteinExistence type="predicted"/>
<dbReference type="InterPro" id="IPR020945">
    <property type="entry name" value="DMSO/NO3_reduct_chaperone"/>
</dbReference>
<name>A0A1H4F5H2_9BACI</name>
<reference evidence="2" key="1">
    <citation type="submission" date="2016-10" db="EMBL/GenBank/DDBJ databases">
        <authorList>
            <person name="Varghese N."/>
            <person name="Submissions S."/>
        </authorList>
    </citation>
    <scope>NUCLEOTIDE SEQUENCE [LARGE SCALE GENOMIC DNA]</scope>
    <source>
        <strain evidence="2">CCM7597</strain>
    </source>
</reference>
<sequence>MLTIEERNGQLVLTQLFTHIWFGDWDKYEAILKQFPDDIKESFPFHQYYNREDVELWYENYFSIPGVYFIPPYVSSYSEKTEEAMDRSRQDLLCLIGTFENMGFYYPIEKGEFPDHIGSLTAFLSAASAEEVKADQDGYMELAQELYQAQVDMYQSHMKQGLKKIAKHSKRKLEDPFFSSFIPFYLETMKDLYDLQK</sequence>
<dbReference type="Pfam" id="PF02613">
    <property type="entry name" value="Nitrate_red_del"/>
    <property type="match status" value="1"/>
</dbReference>
<evidence type="ECO:0000313" key="2">
    <source>
        <dbReference type="Proteomes" id="UP000198584"/>
    </source>
</evidence>
<dbReference type="InterPro" id="IPR036411">
    <property type="entry name" value="TorD-like_sf"/>
</dbReference>
<dbReference type="RefSeq" id="WP_093045447.1">
    <property type="nucleotide sequence ID" value="NZ_FNQR01000010.1"/>
</dbReference>
<dbReference type="Gene3D" id="1.10.3480.10">
    <property type="entry name" value="TorD-like"/>
    <property type="match status" value="1"/>
</dbReference>
<keyword evidence="2" id="KW-1185">Reference proteome</keyword>
<dbReference type="STRING" id="571932.SAMN05421743_110138"/>
<protein>
    <submittedName>
        <fullName evidence="1">Nitrate reductase delta subunit</fullName>
    </submittedName>
</protein>
<dbReference type="OrthoDB" id="2829748at2"/>
<organism evidence="1 2">
    <name type="scientific">Thalassobacillus cyri</name>
    <dbReference type="NCBI Taxonomy" id="571932"/>
    <lineage>
        <taxon>Bacteria</taxon>
        <taxon>Bacillati</taxon>
        <taxon>Bacillota</taxon>
        <taxon>Bacilli</taxon>
        <taxon>Bacillales</taxon>
        <taxon>Bacillaceae</taxon>
        <taxon>Thalassobacillus</taxon>
    </lineage>
</organism>